<feature type="transmembrane region" description="Helical" evidence="1">
    <location>
        <begin position="42"/>
        <end position="62"/>
    </location>
</feature>
<dbReference type="STRING" id="1088868.CIN_13720"/>
<evidence type="ECO:0000313" key="2">
    <source>
        <dbReference type="EMBL" id="EHD14013.1"/>
    </source>
</evidence>
<protein>
    <recommendedName>
        <fullName evidence="4">SMODS and SLOG-associating 2TM effector domain-containing protein</fullName>
    </recommendedName>
</protein>
<dbReference type="EMBL" id="AGFR01000007">
    <property type="protein sequence ID" value="EHD14013.1"/>
    <property type="molecule type" value="Genomic_DNA"/>
</dbReference>
<keyword evidence="1" id="KW-1133">Transmembrane helix</keyword>
<reference evidence="2 3" key="1">
    <citation type="submission" date="2011-10" db="EMBL/GenBank/DDBJ databases">
        <title>Genome Sequence of Commensalibacter intestini A911, isolated from Drosophila gut.</title>
        <authorList>
            <person name="Lee W.-J."/>
            <person name="Kim E.-K."/>
        </authorList>
    </citation>
    <scope>NUCLEOTIDE SEQUENCE [LARGE SCALE GENOMIC DNA]</scope>
    <source>
        <strain evidence="2 3">A911</strain>
    </source>
</reference>
<evidence type="ECO:0008006" key="4">
    <source>
        <dbReference type="Google" id="ProtNLM"/>
    </source>
</evidence>
<dbReference type="AlphaFoldDB" id="G6F0E1"/>
<gene>
    <name evidence="2" type="ORF">CIN_13720</name>
</gene>
<organism evidence="2 3">
    <name type="scientific">Commensalibacter intestini A911</name>
    <dbReference type="NCBI Taxonomy" id="1088868"/>
    <lineage>
        <taxon>Bacteria</taxon>
        <taxon>Pseudomonadati</taxon>
        <taxon>Pseudomonadota</taxon>
        <taxon>Alphaproteobacteria</taxon>
        <taxon>Acetobacterales</taxon>
        <taxon>Acetobacteraceae</taxon>
    </lineage>
</organism>
<comment type="caution">
    <text evidence="2">The sequence shown here is derived from an EMBL/GenBank/DDBJ whole genome shotgun (WGS) entry which is preliminary data.</text>
</comment>
<keyword evidence="1" id="KW-0472">Membrane</keyword>
<dbReference type="Proteomes" id="UP000005939">
    <property type="component" value="Unassembled WGS sequence"/>
</dbReference>
<keyword evidence="1" id="KW-0812">Transmembrane</keyword>
<evidence type="ECO:0000256" key="1">
    <source>
        <dbReference type="SAM" id="Phobius"/>
    </source>
</evidence>
<sequence>MMTDNNSDYELWFIDFFVQRTKETLDGYEKDIETLKARATSLLSWVITLSVASITACAASILKHNIIFSISLGVISTLLILTAICCVVVLFSKKWRKLDYRKKYFDDFYQDSQIETLKVQLDAHFCTIEENIIYYQRTQRFMKLAWVLFCLTPLSLVIMVFNFSFCVVLCV</sequence>
<feature type="transmembrane region" description="Helical" evidence="1">
    <location>
        <begin position="68"/>
        <end position="92"/>
    </location>
</feature>
<name>G6F0E1_9PROT</name>
<evidence type="ECO:0000313" key="3">
    <source>
        <dbReference type="Proteomes" id="UP000005939"/>
    </source>
</evidence>
<dbReference type="RefSeq" id="WP_008854362.1">
    <property type="nucleotide sequence ID" value="NZ_AGFR01000007.1"/>
</dbReference>
<accession>G6F0E1</accession>
<feature type="transmembrane region" description="Helical" evidence="1">
    <location>
        <begin position="144"/>
        <end position="165"/>
    </location>
</feature>
<proteinExistence type="predicted"/>